<keyword evidence="7" id="KW-0175">Coiled coil</keyword>
<sequence>MNHSRTERTKCLHSLANMLFLSAVVLVLFARESSCVLTGKHQQRLQAQSNLGLPNYQELNLGFEQIKYSVADVSNEYNSTAKHHARGMGHLYFITKAFMNVIFPGELYPEGLVTSRDGRIRVADIQGEWHTLVRHYGLMALVVLVGLVFLVTIPLIGLFFCCCRCAGRCGARSQPFEKRYDPCRRHTHGFFLSCVTILIAFGVVCAFVTNEYLETGTRALPDDVHVSLSDTDLYLENTKKEVNNLLITNYGELESTLNTILHRSGEIMKEELGEVSKAEVISNLTNIVQGLNIIRTDLTNIDSLSVRLKDKAVELEQALKETRENLLDKLRQCQSQPACAEFLRNYNITHLNLETDFAQLPNVTASLQNVSALLESDIEQEVSKGQQEFEKVQQQIQHIVDEGKPLISDAIKRAGVVLKEGANKITQMLDRARHILRSESKEPMEVGEQYLNEYGPYQHYLGLGVSCTLLVVLSCLTFGLFCGYCGKRPDGGYNDDCCDKGTGSRFLMLGVWIMFLSWAALMVITVFYFTTGVLADRAVCYTLRHPDCRLYKMVDDQLPIRLYGSPNRPVPPLRLSQIVKKCHNNESLYNVLELHHLVDISKYPALPQEFGINQQIEELTGRIRLDSHVDILTPNAKQQLIRLANSPLNQFNLTVYTSVLNEKITSIDLMALAKAITETANKLPPSQIKIKNSLMFQAQYLEVHQQNQVTTMLRLVQELTDNANNLTEHLRFNEPSLKLAVEKMLRQVEKAQDLLNTQGPQIISKIASDFASEFTVHITDYMNRVVQQTEHNVGKCWPVSQVYNATVTTACNKILDPYNGFWASVGFILVLFIPSIILSVKLAALYQKSDPYPGPLVEAEYLYDAYADRDNIPLANVNEKRKKKQQQQPRYHEPYDSSGAGVAAAAGGDRRGGGAATGPTQERFSDMAPKHWDFPNMGPPRYNSSPLSTEYERPPPYYYPGPSPTSRT</sequence>
<feature type="coiled-coil region" evidence="7">
    <location>
        <begin position="301"/>
        <end position="336"/>
    </location>
</feature>
<reference evidence="10" key="1">
    <citation type="submission" date="2015-11" db="EMBL/GenBank/DDBJ databases">
        <title>De novo transcriptome assembly of four potential Pierce s Disease insect vectors from Arizona vineyards.</title>
        <authorList>
            <person name="Tassone E.E."/>
        </authorList>
    </citation>
    <scope>NUCLEOTIDE SEQUENCE</scope>
</reference>
<feature type="transmembrane region" description="Helical" evidence="9">
    <location>
        <begin position="506"/>
        <end position="529"/>
    </location>
</feature>
<keyword evidence="6" id="KW-0325">Glycoprotein</keyword>
<comment type="similarity">
    <text evidence="2">Belongs to the prominin family.</text>
</comment>
<evidence type="ECO:0000256" key="9">
    <source>
        <dbReference type="SAM" id="Phobius"/>
    </source>
</evidence>
<dbReference type="InterPro" id="IPR008795">
    <property type="entry name" value="Prominin"/>
</dbReference>
<evidence type="ECO:0000256" key="4">
    <source>
        <dbReference type="ARBA" id="ARBA00022989"/>
    </source>
</evidence>
<evidence type="ECO:0000313" key="10">
    <source>
        <dbReference type="EMBL" id="JAS73982.1"/>
    </source>
</evidence>
<dbReference type="EMBL" id="GECU01018006">
    <property type="protein sequence ID" value="JAS89700.1"/>
    <property type="molecule type" value="Transcribed_RNA"/>
</dbReference>
<proteinExistence type="inferred from homology"/>
<feature type="transmembrane region" description="Helical" evidence="9">
    <location>
        <begin position="460"/>
        <end position="485"/>
    </location>
</feature>
<feature type="transmembrane region" description="Helical" evidence="9">
    <location>
        <begin position="821"/>
        <end position="840"/>
    </location>
</feature>
<feature type="transmembrane region" description="Helical" evidence="9">
    <location>
        <begin position="138"/>
        <end position="167"/>
    </location>
</feature>
<feature type="transmembrane region" description="Helical" evidence="9">
    <location>
        <begin position="188"/>
        <end position="209"/>
    </location>
</feature>
<evidence type="ECO:0000313" key="11">
    <source>
        <dbReference type="EMBL" id="JAS89700.1"/>
    </source>
</evidence>
<gene>
    <name evidence="10" type="ORF">g.51773</name>
    <name evidence="11" type="ORF">g.51775</name>
</gene>
<dbReference type="Pfam" id="PF05478">
    <property type="entry name" value="Prominin"/>
    <property type="match status" value="1"/>
</dbReference>
<dbReference type="EMBL" id="GECU01033724">
    <property type="protein sequence ID" value="JAS73982.1"/>
    <property type="molecule type" value="Transcribed_RNA"/>
</dbReference>
<feature type="transmembrane region" description="Helical" evidence="9">
    <location>
        <begin position="12"/>
        <end position="30"/>
    </location>
</feature>
<keyword evidence="5 9" id="KW-0472">Membrane</keyword>
<dbReference type="AlphaFoldDB" id="A0A1B6HH08"/>
<evidence type="ECO:0008006" key="12">
    <source>
        <dbReference type="Google" id="ProtNLM"/>
    </source>
</evidence>
<feature type="compositionally biased region" description="Pro residues" evidence="8">
    <location>
        <begin position="954"/>
        <end position="968"/>
    </location>
</feature>
<protein>
    <recommendedName>
        <fullName evidence="12">Prominin-like protein</fullName>
    </recommendedName>
</protein>
<organism evidence="10">
    <name type="scientific">Homalodisca liturata</name>
    <dbReference type="NCBI Taxonomy" id="320908"/>
    <lineage>
        <taxon>Eukaryota</taxon>
        <taxon>Metazoa</taxon>
        <taxon>Ecdysozoa</taxon>
        <taxon>Arthropoda</taxon>
        <taxon>Hexapoda</taxon>
        <taxon>Insecta</taxon>
        <taxon>Pterygota</taxon>
        <taxon>Neoptera</taxon>
        <taxon>Paraneoptera</taxon>
        <taxon>Hemiptera</taxon>
        <taxon>Auchenorrhyncha</taxon>
        <taxon>Membracoidea</taxon>
        <taxon>Cicadellidae</taxon>
        <taxon>Cicadellinae</taxon>
        <taxon>Proconiini</taxon>
        <taxon>Homalodisca</taxon>
    </lineage>
</organism>
<keyword evidence="3 9" id="KW-0812">Transmembrane</keyword>
<evidence type="ECO:0000256" key="2">
    <source>
        <dbReference type="ARBA" id="ARBA00006058"/>
    </source>
</evidence>
<keyword evidence="4 9" id="KW-1133">Transmembrane helix</keyword>
<evidence type="ECO:0000256" key="8">
    <source>
        <dbReference type="SAM" id="MobiDB-lite"/>
    </source>
</evidence>
<comment type="subcellular location">
    <subcellularLocation>
        <location evidence="1">Membrane</location>
        <topology evidence="1">Multi-pass membrane protein</topology>
    </subcellularLocation>
</comment>
<dbReference type="PANTHER" id="PTHR22730:SF1">
    <property type="entry name" value="PROMININ-LIKE PROTEIN"/>
    <property type="match status" value="1"/>
</dbReference>
<feature type="region of interest" description="Disordered" evidence="8">
    <location>
        <begin position="874"/>
        <end position="968"/>
    </location>
</feature>
<dbReference type="GO" id="GO:0016020">
    <property type="term" value="C:membrane"/>
    <property type="evidence" value="ECO:0007669"/>
    <property type="project" value="UniProtKB-SubCell"/>
</dbReference>
<accession>A0A1B6HH08</accession>
<evidence type="ECO:0000256" key="5">
    <source>
        <dbReference type="ARBA" id="ARBA00023136"/>
    </source>
</evidence>
<dbReference type="PANTHER" id="PTHR22730">
    <property type="entry name" value="PROMININ PROM PROTEIN"/>
    <property type="match status" value="1"/>
</dbReference>
<name>A0A1B6HH08_9HEMI</name>
<evidence type="ECO:0000256" key="7">
    <source>
        <dbReference type="SAM" id="Coils"/>
    </source>
</evidence>
<evidence type="ECO:0000256" key="6">
    <source>
        <dbReference type="ARBA" id="ARBA00023180"/>
    </source>
</evidence>
<evidence type="ECO:0000256" key="3">
    <source>
        <dbReference type="ARBA" id="ARBA00022692"/>
    </source>
</evidence>
<evidence type="ECO:0000256" key="1">
    <source>
        <dbReference type="ARBA" id="ARBA00004141"/>
    </source>
</evidence>
<feature type="compositionally biased region" description="Basic and acidic residues" evidence="8">
    <location>
        <begin position="923"/>
        <end position="933"/>
    </location>
</feature>